<dbReference type="Proteomes" id="UP001516023">
    <property type="component" value="Unassembled WGS sequence"/>
</dbReference>
<evidence type="ECO:0000256" key="2">
    <source>
        <dbReference type="SAM" id="MobiDB-lite"/>
    </source>
</evidence>
<feature type="compositionally biased region" description="Basic and acidic residues" evidence="2">
    <location>
        <begin position="212"/>
        <end position="226"/>
    </location>
</feature>
<sequence length="906" mass="101892">MADDEFEDDNIDWTAVDLPSASGSIVGRQQQMRGGLENNVHNARNHAGNNSTGSGSTAAISATNRAQTTTPHSEENQDSLRLQIKLLQDQLEAKDDQIFELEATAATSAVESSALVQRAEEDARHRIHLIEEELRRVKREADQYKGQWVRVKKRVVELEVVRGGGNAADEFDSSRAITPSNADHHFHNHFQEDFAMVDREKPKSPGVKRKFHSDQDDENSHQKKESASFIASIPVSHKYDSVRQRIIKHLLLCHEMGCYSMEKNLKHLSAVNGQINTASQFESAGNCERKDARSQPDEVETQGVISCSAQALAIQVERETVSFVKSILCHMMLCDSTLANDYTPNVHGVMSVSGLARVLMERFNSLFVDYCADRQEQESMETVNQSCTKQDQDVVLVLYSDRAAQTKVNYTTHSWRAVLYLLLVLQDILLLSGKTRDDLRWWFYQSRQCDGSRSSTDGNDTPVNDIRQESQVNTRIEGLPPLNPKRDLYSSDRKEALWSFGCGPVANKDDAWDASTMALPCNTFYEIIVGLMKGHIYPSQGNRFTSDAAKEVAQYAQIKSIDFVSRLMSDAAPYDQADLNWTSKTPHLWNFWFDSLFPTYSSKSGLSLDSSDVVDFFSLWEKSGDNHRGKWIGSGRRYHTQLPSSTAECKLIGEKQPSKSDKSKIITISLELTDLDLMVIDTKCRSLQLISQIILSSSSIHQRIYTVPSSLAKRVLFGVLDEVDEFIIPCIRSRSTPNQHVIDLGHCLELCYSCVSFLLVLSISDAGLHLLRIQTRLDFQVGGRSRWSSSAIACLTAILNAALLYLDECEDEDTTAVMNASHAPQLKRIVEQCILFFKNILAFVHGQQLGGVGFETQALSFVSLVAEEYNIFLSCCHRVIALKMFPDQLKYETRLFLEEVLLDDEE</sequence>
<feature type="compositionally biased region" description="Acidic residues" evidence="2">
    <location>
        <begin position="1"/>
        <end position="11"/>
    </location>
</feature>
<feature type="compositionally biased region" description="Polar residues" evidence="2">
    <location>
        <begin position="21"/>
        <end position="32"/>
    </location>
</feature>
<reference evidence="3 4" key="1">
    <citation type="journal article" date="2020" name="G3 (Bethesda)">
        <title>Improved Reference Genome for Cyclotella cryptica CCMP332, a Model for Cell Wall Morphogenesis, Salinity Adaptation, and Lipid Production in Diatoms (Bacillariophyta).</title>
        <authorList>
            <person name="Roberts W.R."/>
            <person name="Downey K.M."/>
            <person name="Ruck E.C."/>
            <person name="Traller J.C."/>
            <person name="Alverson A.J."/>
        </authorList>
    </citation>
    <scope>NUCLEOTIDE SEQUENCE [LARGE SCALE GENOMIC DNA]</scope>
    <source>
        <strain evidence="3 4">CCMP332</strain>
    </source>
</reference>
<name>A0ABD3Q9I4_9STRA</name>
<feature type="region of interest" description="Disordered" evidence="2">
    <location>
        <begin position="1"/>
        <end position="77"/>
    </location>
</feature>
<evidence type="ECO:0000313" key="4">
    <source>
        <dbReference type="Proteomes" id="UP001516023"/>
    </source>
</evidence>
<proteinExistence type="predicted"/>
<evidence type="ECO:0000256" key="1">
    <source>
        <dbReference type="SAM" id="Coils"/>
    </source>
</evidence>
<keyword evidence="1" id="KW-0175">Coiled coil</keyword>
<feature type="compositionally biased region" description="Low complexity" evidence="2">
    <location>
        <begin position="51"/>
        <end position="63"/>
    </location>
</feature>
<dbReference type="AlphaFoldDB" id="A0ABD3Q9I4"/>
<feature type="coiled-coil region" evidence="1">
    <location>
        <begin position="77"/>
        <end position="147"/>
    </location>
</feature>
<protein>
    <submittedName>
        <fullName evidence="3">Uncharacterized protein</fullName>
    </submittedName>
</protein>
<evidence type="ECO:0000313" key="3">
    <source>
        <dbReference type="EMBL" id="KAL3796985.1"/>
    </source>
</evidence>
<comment type="caution">
    <text evidence="3">The sequence shown here is derived from an EMBL/GenBank/DDBJ whole genome shotgun (WGS) entry which is preliminary data.</text>
</comment>
<feature type="compositionally biased region" description="Polar residues" evidence="2">
    <location>
        <begin position="39"/>
        <end position="50"/>
    </location>
</feature>
<feature type="region of interest" description="Disordered" evidence="2">
    <location>
        <begin position="201"/>
        <end position="226"/>
    </location>
</feature>
<organism evidence="3 4">
    <name type="scientific">Cyclotella cryptica</name>
    <dbReference type="NCBI Taxonomy" id="29204"/>
    <lineage>
        <taxon>Eukaryota</taxon>
        <taxon>Sar</taxon>
        <taxon>Stramenopiles</taxon>
        <taxon>Ochrophyta</taxon>
        <taxon>Bacillariophyta</taxon>
        <taxon>Coscinodiscophyceae</taxon>
        <taxon>Thalassiosirophycidae</taxon>
        <taxon>Stephanodiscales</taxon>
        <taxon>Stephanodiscaceae</taxon>
        <taxon>Cyclotella</taxon>
    </lineage>
</organism>
<gene>
    <name evidence="3" type="ORF">HJC23_000738</name>
</gene>
<accession>A0ABD3Q9I4</accession>
<keyword evidence="4" id="KW-1185">Reference proteome</keyword>
<dbReference type="EMBL" id="JABMIG020000058">
    <property type="protein sequence ID" value="KAL3796985.1"/>
    <property type="molecule type" value="Genomic_DNA"/>
</dbReference>